<keyword evidence="10" id="KW-1185">Reference proteome</keyword>
<dbReference type="Proteomes" id="UP001595793">
    <property type="component" value="Unassembled WGS sequence"/>
</dbReference>
<comment type="caution">
    <text evidence="9">The sequence shown here is derived from an EMBL/GenBank/DDBJ whole genome shotgun (WGS) entry which is preliminary data.</text>
</comment>
<organism evidence="9 10">
    <name type="scientific">Zunongwangia endophytica</name>
    <dbReference type="NCBI Taxonomy" id="1808945"/>
    <lineage>
        <taxon>Bacteria</taxon>
        <taxon>Pseudomonadati</taxon>
        <taxon>Bacteroidota</taxon>
        <taxon>Flavobacteriia</taxon>
        <taxon>Flavobacteriales</taxon>
        <taxon>Flavobacteriaceae</taxon>
        <taxon>Zunongwangia</taxon>
    </lineage>
</organism>
<keyword evidence="4" id="KW-0812">Transmembrane</keyword>
<evidence type="ECO:0000256" key="7">
    <source>
        <dbReference type="ARBA" id="ARBA00023237"/>
    </source>
</evidence>
<evidence type="ECO:0000256" key="1">
    <source>
        <dbReference type="ARBA" id="ARBA00004571"/>
    </source>
</evidence>
<evidence type="ECO:0000313" key="9">
    <source>
        <dbReference type="EMBL" id="MFC4027844.1"/>
    </source>
</evidence>
<evidence type="ECO:0000313" key="10">
    <source>
        <dbReference type="Proteomes" id="UP001595793"/>
    </source>
</evidence>
<evidence type="ECO:0000256" key="2">
    <source>
        <dbReference type="ARBA" id="ARBA00022448"/>
    </source>
</evidence>
<feature type="domain" description="Outer membrane protein beta-barrel" evidence="8">
    <location>
        <begin position="379"/>
        <end position="743"/>
    </location>
</feature>
<proteinExistence type="predicted"/>
<reference evidence="10" key="1">
    <citation type="journal article" date="2019" name="Int. J. Syst. Evol. Microbiol.">
        <title>The Global Catalogue of Microorganisms (GCM) 10K type strain sequencing project: providing services to taxonomists for standard genome sequencing and annotation.</title>
        <authorList>
            <consortium name="The Broad Institute Genomics Platform"/>
            <consortium name="The Broad Institute Genome Sequencing Center for Infectious Disease"/>
            <person name="Wu L."/>
            <person name="Ma J."/>
        </authorList>
    </citation>
    <scope>NUCLEOTIDE SEQUENCE [LARGE SCALE GENOMIC DNA]</scope>
    <source>
        <strain evidence="10">CECT 9128</strain>
    </source>
</reference>
<evidence type="ECO:0000256" key="3">
    <source>
        <dbReference type="ARBA" id="ARBA00022452"/>
    </source>
</evidence>
<evidence type="ECO:0000256" key="4">
    <source>
        <dbReference type="ARBA" id="ARBA00022692"/>
    </source>
</evidence>
<dbReference type="EMBL" id="JBHSAS010000006">
    <property type="protein sequence ID" value="MFC4027844.1"/>
    <property type="molecule type" value="Genomic_DNA"/>
</dbReference>
<dbReference type="PANTHER" id="PTHR30069">
    <property type="entry name" value="TONB-DEPENDENT OUTER MEMBRANE RECEPTOR"/>
    <property type="match status" value="1"/>
</dbReference>
<protein>
    <submittedName>
        <fullName evidence="9">Outer membrane beta-barrel family protein</fullName>
    </submittedName>
</protein>
<keyword evidence="2" id="KW-0813">Transport</keyword>
<name>A0ABV8H6V5_9FLAO</name>
<dbReference type="Pfam" id="PF14905">
    <property type="entry name" value="OMP_b-brl_3"/>
    <property type="match status" value="1"/>
</dbReference>
<keyword evidence="7" id="KW-0998">Cell outer membrane</keyword>
<gene>
    <name evidence="9" type="ORF">ACFOS1_10555</name>
</gene>
<keyword evidence="5" id="KW-0732">Signal</keyword>
<dbReference type="PANTHER" id="PTHR30069:SF29">
    <property type="entry name" value="HEMOGLOBIN AND HEMOGLOBIN-HAPTOGLOBIN-BINDING PROTEIN 1-RELATED"/>
    <property type="match status" value="1"/>
</dbReference>
<keyword evidence="6" id="KW-0472">Membrane</keyword>
<dbReference type="InterPro" id="IPR041700">
    <property type="entry name" value="OMP_b-brl_3"/>
</dbReference>
<dbReference type="SUPFAM" id="SSF56935">
    <property type="entry name" value="Porins"/>
    <property type="match status" value="1"/>
</dbReference>
<sequence>MKKLAIILCLISTFSGSSQNIFTLSGNVENEKDEKVSLGQVYLLNEQEQLIDFSVIENGDFSLDAERGKYLLKVEVLNYEIFEETLDLDEDQRLDINLKSLPDNLDEVKITTKRKTLIYKNGSININVENSVFETLPQAKDVLAKLPKVQISPDGENLSILGQGTPLIYLGNQQIQFQELNSIPVTNIKNIEIINNPSAQYEADGRNVIIVHLKDQRENGFNVSLAETASFKRRFNNYSSTALNYRKDKFAFTANFEYNRLHHWESNQSEFTLLDEDIYSSYNVVTSAPRPQIVSGLNVSYDLDEDTKLSTSINFRTQSEDFPIETETFLKDGFESTDILTLTQNNGERNYMTSQLNFSKSFSENQDLFLGGQYSWYGQDLQTEIYNSINQQEYQFAGLRDQDFGIKRGSMRIDYENKTSSIFTVALGASLALAKANAYTYINSEAKNYGYEESIYASYADHSGNFKNWDYRIGLRIEESQVKGNYEQEQNLVIDRNNLNWLPSVQFNYTLENENTLSINYKKSLQRPNYSNASSIRAYLNPFLEFSGNINLRPTYTDEVSLNYQWKKMSFEVGYYTEKDPVYYSVDFNEAMERLIMSPNNLERENGIYLELAAPVSYKFLTSTNSLLFAYSEIMDAAGIQTLKAKPFFYYYSHNEIDIIPKTQFAINFRGQTTRHEGIYKRNSMFVLGASFSRTFFEKLQVSLNFNDIFQQMNYGETYQINNIYTNSLFFADGQEIAIGLKYSFGKNIKDATLKKNVDEELERLK</sequence>
<dbReference type="InterPro" id="IPR039426">
    <property type="entry name" value="TonB-dep_rcpt-like"/>
</dbReference>
<evidence type="ECO:0000259" key="8">
    <source>
        <dbReference type="Pfam" id="PF14905"/>
    </source>
</evidence>
<accession>A0ABV8H6V5</accession>
<evidence type="ECO:0000256" key="6">
    <source>
        <dbReference type="ARBA" id="ARBA00023136"/>
    </source>
</evidence>
<evidence type="ECO:0000256" key="5">
    <source>
        <dbReference type="ARBA" id="ARBA00022729"/>
    </source>
</evidence>
<dbReference type="Gene3D" id="2.40.170.20">
    <property type="entry name" value="TonB-dependent receptor, beta-barrel domain"/>
    <property type="match status" value="1"/>
</dbReference>
<comment type="subcellular location">
    <subcellularLocation>
        <location evidence="1">Cell outer membrane</location>
        <topology evidence="1">Multi-pass membrane protein</topology>
    </subcellularLocation>
</comment>
<keyword evidence="3" id="KW-1134">Transmembrane beta strand</keyword>
<dbReference type="InterPro" id="IPR036942">
    <property type="entry name" value="Beta-barrel_TonB_sf"/>
</dbReference>
<dbReference type="RefSeq" id="WP_290231752.1">
    <property type="nucleotide sequence ID" value="NZ_JAUFPZ010000002.1"/>
</dbReference>